<evidence type="ECO:0000256" key="1">
    <source>
        <dbReference type="SAM" id="Phobius"/>
    </source>
</evidence>
<keyword evidence="3" id="KW-1185">Reference proteome</keyword>
<comment type="caution">
    <text evidence="2">The sequence shown here is derived from an EMBL/GenBank/DDBJ whole genome shotgun (WGS) entry which is preliminary data.</text>
</comment>
<feature type="transmembrane region" description="Helical" evidence="1">
    <location>
        <begin position="39"/>
        <end position="58"/>
    </location>
</feature>
<keyword evidence="1" id="KW-1133">Transmembrane helix</keyword>
<keyword evidence="1" id="KW-0812">Transmembrane</keyword>
<name>A0A5M3W6W1_9ACTN</name>
<organism evidence="2 3">
    <name type="scientific">Acrocarpospora corrugata</name>
    <dbReference type="NCBI Taxonomy" id="35763"/>
    <lineage>
        <taxon>Bacteria</taxon>
        <taxon>Bacillati</taxon>
        <taxon>Actinomycetota</taxon>
        <taxon>Actinomycetes</taxon>
        <taxon>Streptosporangiales</taxon>
        <taxon>Streptosporangiaceae</taxon>
        <taxon>Acrocarpospora</taxon>
    </lineage>
</organism>
<dbReference type="Proteomes" id="UP000334990">
    <property type="component" value="Unassembled WGS sequence"/>
</dbReference>
<evidence type="ECO:0000313" key="3">
    <source>
        <dbReference type="Proteomes" id="UP000334990"/>
    </source>
</evidence>
<keyword evidence="1" id="KW-0472">Membrane</keyword>
<protein>
    <submittedName>
        <fullName evidence="2">Uncharacterized protein</fullName>
    </submittedName>
</protein>
<gene>
    <name evidence="2" type="ORF">Acor_49890</name>
</gene>
<dbReference type="SUPFAM" id="SSF82171">
    <property type="entry name" value="DPP6 N-terminal domain-like"/>
    <property type="match status" value="1"/>
</dbReference>
<dbReference type="EMBL" id="BLAD01000063">
    <property type="protein sequence ID" value="GES02923.1"/>
    <property type="molecule type" value="Genomic_DNA"/>
</dbReference>
<proteinExistence type="predicted"/>
<sequence>MPGWQADPDRYPDLAGVPAEFLGASVAAETRTARLRRGLIGALAVLLVLATGTAVIAIRAQQTAIGQRDVAASQVLAARSEQAPDDDPRLAAAAWQAYPTAEARYSMMAVLTRPLRAVFPTRDGYPTSVAFSPDGRTLASSSSNPAEGWVRMLAGFPPDLLAAMCAIPGDSLTRDEWAVYAPDVVPTGCP</sequence>
<accession>A0A5M3W6W1</accession>
<dbReference type="AlphaFoldDB" id="A0A5M3W6W1"/>
<reference evidence="2 3" key="1">
    <citation type="submission" date="2019-10" db="EMBL/GenBank/DDBJ databases">
        <title>Whole genome shotgun sequence of Acrocarpospora corrugata NBRC 13972.</title>
        <authorList>
            <person name="Ichikawa N."/>
            <person name="Kimura A."/>
            <person name="Kitahashi Y."/>
            <person name="Komaki H."/>
            <person name="Oguchi A."/>
        </authorList>
    </citation>
    <scope>NUCLEOTIDE SEQUENCE [LARGE SCALE GENOMIC DNA]</scope>
    <source>
        <strain evidence="2 3">NBRC 13972</strain>
    </source>
</reference>
<evidence type="ECO:0000313" key="2">
    <source>
        <dbReference type="EMBL" id="GES02923.1"/>
    </source>
</evidence>